<evidence type="ECO:0000256" key="1">
    <source>
        <dbReference type="ARBA" id="ARBA00001933"/>
    </source>
</evidence>
<feature type="domain" description="Tryptophan synthase beta chain-like PALP" evidence="3">
    <location>
        <begin position="184"/>
        <end position="332"/>
    </location>
</feature>
<evidence type="ECO:0000259" key="3">
    <source>
        <dbReference type="Pfam" id="PF00291"/>
    </source>
</evidence>
<feature type="domain" description="Tryptophan synthase beta chain-like PALP" evidence="3">
    <location>
        <begin position="4"/>
        <end position="140"/>
    </location>
</feature>
<dbReference type="AlphaFoldDB" id="A0A1H6DDX0"/>
<evidence type="ECO:0000256" key="2">
    <source>
        <dbReference type="ARBA" id="ARBA00022898"/>
    </source>
</evidence>
<evidence type="ECO:0000313" key="4">
    <source>
        <dbReference type="EMBL" id="SEG82736.1"/>
    </source>
</evidence>
<organism evidence="4 5">
    <name type="scientific">Thermomonospora echinospora</name>
    <dbReference type="NCBI Taxonomy" id="1992"/>
    <lineage>
        <taxon>Bacteria</taxon>
        <taxon>Bacillati</taxon>
        <taxon>Actinomycetota</taxon>
        <taxon>Actinomycetes</taxon>
        <taxon>Streptosporangiales</taxon>
        <taxon>Thermomonosporaceae</taxon>
        <taxon>Thermomonospora</taxon>
    </lineage>
</organism>
<dbReference type="InterPro" id="IPR001926">
    <property type="entry name" value="TrpB-like_PALP"/>
</dbReference>
<dbReference type="InterPro" id="IPR050214">
    <property type="entry name" value="Cys_Synth/Cystath_Beta-Synth"/>
</dbReference>
<dbReference type="SUPFAM" id="SSF53686">
    <property type="entry name" value="Tryptophan synthase beta subunit-like PLP-dependent enzymes"/>
    <property type="match status" value="1"/>
</dbReference>
<dbReference type="Gene3D" id="3.40.50.1100">
    <property type="match status" value="3"/>
</dbReference>
<evidence type="ECO:0000313" key="5">
    <source>
        <dbReference type="Proteomes" id="UP000236723"/>
    </source>
</evidence>
<keyword evidence="5" id="KW-1185">Reference proteome</keyword>
<keyword evidence="2" id="KW-0663">Pyridoxal phosphate</keyword>
<accession>A0A1H6DDX0</accession>
<proteinExistence type="predicted"/>
<dbReference type="InterPro" id="IPR036052">
    <property type="entry name" value="TrpB-like_PALP_sf"/>
</dbReference>
<dbReference type="Proteomes" id="UP000236723">
    <property type="component" value="Unassembled WGS sequence"/>
</dbReference>
<dbReference type="PANTHER" id="PTHR10314">
    <property type="entry name" value="CYSTATHIONINE BETA-SYNTHASE"/>
    <property type="match status" value="1"/>
</dbReference>
<comment type="cofactor">
    <cofactor evidence="1">
        <name>pyridoxal 5'-phosphate</name>
        <dbReference type="ChEBI" id="CHEBI:597326"/>
    </cofactor>
</comment>
<dbReference type="EMBL" id="FNVO01000015">
    <property type="protein sequence ID" value="SEG82736.1"/>
    <property type="molecule type" value="Genomic_DNA"/>
</dbReference>
<dbReference type="GO" id="GO:1901605">
    <property type="term" value="P:alpha-amino acid metabolic process"/>
    <property type="evidence" value="ECO:0007669"/>
    <property type="project" value="UniProtKB-ARBA"/>
</dbReference>
<sequence length="364" mass="37194">MVVTPLREVPLPPEWGIGLSLKDESAQPSGSVKHRLLRAAFVQALAAGQITEGGTVVMASAGPAAVAGAYFARMLGLDFVVVVPRSTRPEKVAAIEAAGGRCHPYHPPAAIYQEARRLAADTGGFHLDHFAAAHAIDWRGVTSTDGVRGGKVTGGGHAGDGSAGYGDGVFRGGDVRGGAVEGGAGGGHIAGEIFEQLGRSPEWIVAGAGTGATSATIGRFLRYHGYETRLAVADPENSAYFPGWASGVSDYATGMPSRIEGIGRPRMEPGFLPSAIDLVVPVPDAAAVGALAHLRALTGIAAGGSTGTCLWAAWRLIDRMRAEGRRGDVVVVMGDAGAAPVLDGDAYAAAIGRFLETGSLDVPQ</sequence>
<name>A0A1H6DDX0_9ACTN</name>
<protein>
    <submittedName>
        <fullName evidence="4">Cysteine synthase A</fullName>
    </submittedName>
</protein>
<dbReference type="Pfam" id="PF00291">
    <property type="entry name" value="PALP"/>
    <property type="match status" value="2"/>
</dbReference>
<reference evidence="5" key="1">
    <citation type="submission" date="2016-10" db="EMBL/GenBank/DDBJ databases">
        <authorList>
            <person name="Varghese N."/>
            <person name="Submissions S."/>
        </authorList>
    </citation>
    <scope>NUCLEOTIDE SEQUENCE [LARGE SCALE GENOMIC DNA]</scope>
    <source>
        <strain evidence="5">DSM 43163</strain>
    </source>
</reference>
<gene>
    <name evidence="4" type="ORF">SAMN04489712_11574</name>
</gene>